<dbReference type="SUPFAM" id="SSF55729">
    <property type="entry name" value="Acyl-CoA N-acyltransferases (Nat)"/>
    <property type="match status" value="1"/>
</dbReference>
<dbReference type="RefSeq" id="WP_311076028.1">
    <property type="nucleotide sequence ID" value="NZ_CP134494.1"/>
</dbReference>
<sequence length="291" mass="33524">MINTRLMKNDEIEVVANFISELNRVEESHIGYCGVDPLEIAYSLKEDLTDITYENSFLIAYDDEGLIGVLGFDADLENQRAEIWGPFVKDGKWDNASCLWTSMLELLPEEIISLGMFPNKENHRVLELAENLSFNRHSDQTILSFHRSRLQELEVEQLHELEEEYFPDIIQLHDQSFPETYYSGEQIIDRLNEERKVFIVKTEGRFSGYIYVEAQPEFGEGSIEFFAVPASERGKGIGEKLLSAALNWFFTFESIQSITLSVSSGNRDAIGLYKKVGFEQIHELCYFTKKI</sequence>
<protein>
    <submittedName>
        <fullName evidence="2">GNAT family N-acetyltransferase</fullName>
    </submittedName>
</protein>
<evidence type="ECO:0000259" key="1">
    <source>
        <dbReference type="PROSITE" id="PS51186"/>
    </source>
</evidence>
<dbReference type="InterPro" id="IPR000182">
    <property type="entry name" value="GNAT_dom"/>
</dbReference>
<evidence type="ECO:0000313" key="3">
    <source>
        <dbReference type="Proteomes" id="UP001303324"/>
    </source>
</evidence>
<accession>A0ABY9VLW2</accession>
<name>A0ABY9VLW2_9BACI</name>
<dbReference type="PANTHER" id="PTHR43415">
    <property type="entry name" value="SPERMIDINE N(1)-ACETYLTRANSFERASE"/>
    <property type="match status" value="1"/>
</dbReference>
<evidence type="ECO:0000313" key="2">
    <source>
        <dbReference type="EMBL" id="WNF24957.1"/>
    </source>
</evidence>
<gene>
    <name evidence="2" type="ORF">RH061_10925</name>
</gene>
<dbReference type="CDD" id="cd04301">
    <property type="entry name" value="NAT_SF"/>
    <property type="match status" value="1"/>
</dbReference>
<dbReference type="Gene3D" id="3.40.630.30">
    <property type="match status" value="1"/>
</dbReference>
<dbReference type="InterPro" id="IPR016181">
    <property type="entry name" value="Acyl_CoA_acyltransferase"/>
</dbReference>
<dbReference type="PANTHER" id="PTHR43415:SF6">
    <property type="entry name" value="SPERMIDINE N(1)-ACETYLTRANSFERASE"/>
    <property type="match status" value="1"/>
</dbReference>
<dbReference type="PROSITE" id="PS51186">
    <property type="entry name" value="GNAT"/>
    <property type="match status" value="1"/>
</dbReference>
<dbReference type="EMBL" id="CP134494">
    <property type="protein sequence ID" value="WNF24957.1"/>
    <property type="molecule type" value="Genomic_DNA"/>
</dbReference>
<proteinExistence type="predicted"/>
<dbReference type="Proteomes" id="UP001303324">
    <property type="component" value="Chromosome"/>
</dbReference>
<feature type="domain" description="N-acetyltransferase" evidence="1">
    <location>
        <begin position="156"/>
        <end position="291"/>
    </location>
</feature>
<reference evidence="2 3" key="1">
    <citation type="submission" date="2023-09" db="EMBL/GenBank/DDBJ databases">
        <title>Microbial mechanism of fulvic acid promoting antimony reduction mineralization in rice fields.</title>
        <authorList>
            <person name="Chen G."/>
            <person name="Lan J."/>
        </authorList>
    </citation>
    <scope>NUCLEOTIDE SEQUENCE [LARGE SCALE GENOMIC DNA]</scope>
    <source>
        <strain evidence="2 3">PS1</strain>
    </source>
</reference>
<dbReference type="Pfam" id="PF00583">
    <property type="entry name" value="Acetyltransf_1"/>
    <property type="match status" value="1"/>
</dbReference>
<keyword evidence="3" id="KW-1185">Reference proteome</keyword>
<organism evidence="2 3">
    <name type="scientific">Mesobacillus jeotgali</name>
    <dbReference type="NCBI Taxonomy" id="129985"/>
    <lineage>
        <taxon>Bacteria</taxon>
        <taxon>Bacillati</taxon>
        <taxon>Bacillota</taxon>
        <taxon>Bacilli</taxon>
        <taxon>Bacillales</taxon>
        <taxon>Bacillaceae</taxon>
        <taxon>Mesobacillus</taxon>
    </lineage>
</organism>